<proteinExistence type="predicted"/>
<organism evidence="2 3">
    <name type="scientific">Amycolatopsis pithecellobii</name>
    <dbReference type="NCBI Taxonomy" id="664692"/>
    <lineage>
        <taxon>Bacteria</taxon>
        <taxon>Bacillati</taxon>
        <taxon>Actinomycetota</taxon>
        <taxon>Actinomycetes</taxon>
        <taxon>Pseudonocardiales</taxon>
        <taxon>Pseudonocardiaceae</taxon>
        <taxon>Amycolatopsis</taxon>
    </lineage>
</organism>
<evidence type="ECO:0000313" key="3">
    <source>
        <dbReference type="Proteomes" id="UP000440096"/>
    </source>
</evidence>
<dbReference type="InterPro" id="IPR029045">
    <property type="entry name" value="ClpP/crotonase-like_dom_sf"/>
</dbReference>
<sequence length="284" mass="31916">MWRNRERAMSGDSVRQHVHEKKRDMMSSCVERPEYADDFNFVYLSRQAGVLEVRLHTGNGDVRWNLEFQAELVSLWERVARDEDNRVVIVTGTGDTFIHLGGVVAEGENRFTPRRWKTIHGIARRLVLGHLDIEVPMIAAVNGPATIHCEQALLCDIVIAADTAFFADRVHFTRGIVPGDGIHTVLSTVFGLNRARYMALTGKQYSAEEALRMGVVNEVLDKPDLLPRAHQIARELVAKPDVALRSTRMVLTRELRRSMSDAIDVGVMAEGVGAMEYWPGGDRE</sequence>
<protein>
    <submittedName>
        <fullName evidence="2">Enoyl-CoA hydratase/isomerase family protein</fullName>
    </submittedName>
</protein>
<gene>
    <name evidence="2" type="ORF">GKO32_15865</name>
</gene>
<dbReference type="GO" id="GO:0016853">
    <property type="term" value="F:isomerase activity"/>
    <property type="evidence" value="ECO:0007669"/>
    <property type="project" value="UniProtKB-KW"/>
</dbReference>
<feature type="region of interest" description="Disordered" evidence="1">
    <location>
        <begin position="1"/>
        <end position="20"/>
    </location>
</feature>
<dbReference type="InterPro" id="IPR001753">
    <property type="entry name" value="Enoyl-CoA_hydra/iso"/>
</dbReference>
<keyword evidence="2" id="KW-0413">Isomerase</keyword>
<dbReference type="SUPFAM" id="SSF52096">
    <property type="entry name" value="ClpP/crotonase"/>
    <property type="match status" value="1"/>
</dbReference>
<reference evidence="2 3" key="1">
    <citation type="submission" date="2019-11" db="EMBL/GenBank/DDBJ databases">
        <title>Draft genome of Amycolatopsis RM579.</title>
        <authorList>
            <person name="Duangmal K."/>
            <person name="Mingma R."/>
        </authorList>
    </citation>
    <scope>NUCLEOTIDE SEQUENCE [LARGE SCALE GENOMIC DNA]</scope>
    <source>
        <strain evidence="2 3">RM579</strain>
    </source>
</reference>
<keyword evidence="3" id="KW-1185">Reference proteome</keyword>
<comment type="caution">
    <text evidence="2">The sequence shown here is derived from an EMBL/GenBank/DDBJ whole genome shotgun (WGS) entry which is preliminary data.</text>
</comment>
<dbReference type="AlphaFoldDB" id="A0A6N7Z1U4"/>
<evidence type="ECO:0000256" key="1">
    <source>
        <dbReference type="SAM" id="MobiDB-lite"/>
    </source>
</evidence>
<name>A0A6N7Z1U4_9PSEU</name>
<evidence type="ECO:0000313" key="2">
    <source>
        <dbReference type="EMBL" id="MTD55443.1"/>
    </source>
</evidence>
<dbReference type="Gene3D" id="3.90.226.10">
    <property type="entry name" value="2-enoyl-CoA Hydratase, Chain A, domain 1"/>
    <property type="match status" value="1"/>
</dbReference>
<dbReference type="OrthoDB" id="9807606at2"/>
<dbReference type="Proteomes" id="UP000440096">
    <property type="component" value="Unassembled WGS sequence"/>
</dbReference>
<accession>A0A6N7Z1U4</accession>
<dbReference type="PANTHER" id="PTHR43459">
    <property type="entry name" value="ENOYL-COA HYDRATASE"/>
    <property type="match status" value="1"/>
</dbReference>
<dbReference type="PANTHER" id="PTHR43459:SF1">
    <property type="entry name" value="EG:BACN32G11.4 PROTEIN"/>
    <property type="match status" value="1"/>
</dbReference>
<dbReference type="Pfam" id="PF00378">
    <property type="entry name" value="ECH_1"/>
    <property type="match status" value="1"/>
</dbReference>
<dbReference type="CDD" id="cd06558">
    <property type="entry name" value="crotonase-like"/>
    <property type="match status" value="1"/>
</dbReference>
<dbReference type="EMBL" id="WMBA01000022">
    <property type="protein sequence ID" value="MTD55443.1"/>
    <property type="molecule type" value="Genomic_DNA"/>
</dbReference>